<dbReference type="AlphaFoldDB" id="E6VUP5"/>
<accession>E6VUP5</accession>
<dbReference type="RefSeq" id="WP_013514217.1">
    <property type="nucleotide sequence ID" value="NC_014844.1"/>
</dbReference>
<dbReference type="HOGENOM" id="CLU_068009_0_0_7"/>
<dbReference type="OrthoDB" id="9804204at2"/>
<name>E6VUP5_PSEA9</name>
<evidence type="ECO:0000313" key="2">
    <source>
        <dbReference type="EMBL" id="ADU62286.1"/>
    </source>
</evidence>
<protein>
    <recommendedName>
        <fullName evidence="4">ErfK/YbiS/YcfS/YnhG family protein</fullName>
    </recommendedName>
</protein>
<reference evidence="3" key="1">
    <citation type="submission" date="2010-12" db="EMBL/GenBank/DDBJ databases">
        <title>Complete sequence of Desulfovibrio aespoeensis Aspo-2.</title>
        <authorList>
            <consortium name="US DOE Joint Genome Institute"/>
            <person name="Lucas S."/>
            <person name="Copeland A."/>
            <person name="Lapidus A."/>
            <person name="Cheng J.-F."/>
            <person name="Goodwin L."/>
            <person name="Pitluck S."/>
            <person name="Chertkov O."/>
            <person name="Misra M."/>
            <person name="Detter J.C."/>
            <person name="Han C."/>
            <person name="Tapia R."/>
            <person name="Land M."/>
            <person name="Hauser L."/>
            <person name="Kyrpides N."/>
            <person name="Ivanova N."/>
            <person name="Ovchinnikova G."/>
            <person name="Pedersen K."/>
            <person name="Jagevall S."/>
            <person name="Hazen T."/>
            <person name="Woyke T."/>
        </authorList>
    </citation>
    <scope>NUCLEOTIDE SEQUENCE [LARGE SCALE GENOMIC DNA]</scope>
    <source>
        <strain evidence="3">ATCC 700646 / DSM 10631 / Aspo-2</strain>
    </source>
</reference>
<sequence precursor="true">MPRPFRFAALVFCIGLLMHTPGFAGPGSPIGSDTRQLLVVTTLGWDATDARLALYDRAEPGAPWQLRLGPLPAVVGRAGLAWGIGLHPDPPPDAPRKREGDGKAPAGVFGLGQTFGAAPPESATPRHMPYIRTTPTLQCVDDPASSLYNRLADTAATPPTWASAETMARPDGLYRHGAVVLHNDAPPKPGCGSCIFLHIWEGAVIPTSGCTAMAETDLIALLKLLDQKSNPLLVQLPEVEYEERKEGWGLP</sequence>
<dbReference type="eggNOG" id="COG3786">
    <property type="taxonomic scope" value="Bacteria"/>
</dbReference>
<evidence type="ECO:0008006" key="4">
    <source>
        <dbReference type="Google" id="ProtNLM"/>
    </source>
</evidence>
<dbReference type="EMBL" id="CP002431">
    <property type="protein sequence ID" value="ADU62286.1"/>
    <property type="molecule type" value="Genomic_DNA"/>
</dbReference>
<feature type="signal peptide" evidence="1">
    <location>
        <begin position="1"/>
        <end position="24"/>
    </location>
</feature>
<keyword evidence="3" id="KW-1185">Reference proteome</keyword>
<proteinExistence type="predicted"/>
<organism evidence="2 3">
    <name type="scientific">Pseudodesulfovibrio aespoeensis (strain ATCC 700646 / DSM 10631 / Aspo-2)</name>
    <name type="common">Desulfovibrio aespoeensis</name>
    <dbReference type="NCBI Taxonomy" id="643562"/>
    <lineage>
        <taxon>Bacteria</taxon>
        <taxon>Pseudomonadati</taxon>
        <taxon>Thermodesulfobacteriota</taxon>
        <taxon>Desulfovibrionia</taxon>
        <taxon>Desulfovibrionales</taxon>
        <taxon>Desulfovibrionaceae</taxon>
    </lineage>
</organism>
<gene>
    <name evidence="2" type="ordered locus">Daes_1272</name>
</gene>
<dbReference type="STRING" id="643562.Daes_1272"/>
<dbReference type="KEGG" id="das:Daes_1272"/>
<keyword evidence="1" id="KW-0732">Signal</keyword>
<dbReference type="PANTHER" id="PTHR38589:SF1">
    <property type="entry name" value="BLR0621 PROTEIN"/>
    <property type="match status" value="1"/>
</dbReference>
<reference evidence="2 3" key="2">
    <citation type="journal article" date="2014" name="Genome Announc.">
        <title>Complete Genome Sequence of the Subsurface, Mesophilic Sulfate-Reducing Bacterium Desulfovibrio aespoeensis Aspo-2.</title>
        <authorList>
            <person name="Pedersen K."/>
            <person name="Bengtsson A."/>
            <person name="Edlund J."/>
            <person name="Rabe L."/>
            <person name="Hazen T."/>
            <person name="Chakraborty R."/>
            <person name="Goodwin L."/>
            <person name="Shapiro N."/>
        </authorList>
    </citation>
    <scope>NUCLEOTIDE SEQUENCE [LARGE SCALE GENOMIC DNA]</scope>
    <source>
        <strain evidence="3">ATCC 700646 / DSM 10631 / Aspo-2</strain>
    </source>
</reference>
<feature type="chain" id="PRO_5003211331" description="ErfK/YbiS/YcfS/YnhG family protein" evidence="1">
    <location>
        <begin position="25"/>
        <end position="251"/>
    </location>
</feature>
<evidence type="ECO:0000313" key="3">
    <source>
        <dbReference type="Proteomes" id="UP000002191"/>
    </source>
</evidence>
<dbReference type="PANTHER" id="PTHR38589">
    <property type="entry name" value="BLR0621 PROTEIN"/>
    <property type="match status" value="1"/>
</dbReference>
<dbReference type="Proteomes" id="UP000002191">
    <property type="component" value="Chromosome"/>
</dbReference>
<evidence type="ECO:0000256" key="1">
    <source>
        <dbReference type="SAM" id="SignalP"/>
    </source>
</evidence>